<dbReference type="RefSeq" id="WP_290312955.1">
    <property type="nucleotide sequence ID" value="NZ_JAUFQC010000027.1"/>
</dbReference>
<name>A0ABT8BX96_9VIBR</name>
<reference evidence="2" key="1">
    <citation type="journal article" date="2019" name="Int. J. Syst. Evol. Microbiol.">
        <title>The Global Catalogue of Microorganisms (GCM) 10K type strain sequencing project: providing services to taxonomists for standard genome sequencing and annotation.</title>
        <authorList>
            <consortium name="The Broad Institute Genomics Platform"/>
            <consortium name="The Broad Institute Genome Sequencing Center for Infectious Disease"/>
            <person name="Wu L."/>
            <person name="Ma J."/>
        </authorList>
    </citation>
    <scope>NUCLEOTIDE SEQUENCE [LARGE SCALE GENOMIC DNA]</scope>
    <source>
        <strain evidence="2">CECT 7398</strain>
    </source>
</reference>
<proteinExistence type="predicted"/>
<dbReference type="EMBL" id="JAUFQC010000027">
    <property type="protein sequence ID" value="MDN3611442.1"/>
    <property type="molecule type" value="Genomic_DNA"/>
</dbReference>
<accession>A0ABT8BX96</accession>
<comment type="caution">
    <text evidence="1">The sequence shown here is derived from an EMBL/GenBank/DDBJ whole genome shotgun (WGS) entry which is preliminary data.</text>
</comment>
<protein>
    <submittedName>
        <fullName evidence="1">Uncharacterized protein</fullName>
    </submittedName>
</protein>
<dbReference type="Proteomes" id="UP001238540">
    <property type="component" value="Unassembled WGS sequence"/>
</dbReference>
<organism evidence="1 2">
    <name type="scientific">Vibrio ostreicida</name>
    <dbReference type="NCBI Taxonomy" id="526588"/>
    <lineage>
        <taxon>Bacteria</taxon>
        <taxon>Pseudomonadati</taxon>
        <taxon>Pseudomonadota</taxon>
        <taxon>Gammaproteobacteria</taxon>
        <taxon>Vibrionales</taxon>
        <taxon>Vibrionaceae</taxon>
        <taxon>Vibrio</taxon>
    </lineage>
</organism>
<gene>
    <name evidence="1" type="ORF">QWZ16_17725</name>
</gene>
<evidence type="ECO:0000313" key="1">
    <source>
        <dbReference type="EMBL" id="MDN3611442.1"/>
    </source>
</evidence>
<keyword evidence="2" id="KW-1185">Reference proteome</keyword>
<sequence>MIVSIQYQALTGLVGFHIIKRWLKRKSVVMLKSKPSRDIEAQPNYFGRDTAVGTNSAF</sequence>
<evidence type="ECO:0000313" key="2">
    <source>
        <dbReference type="Proteomes" id="UP001238540"/>
    </source>
</evidence>